<evidence type="ECO:0000313" key="2">
    <source>
        <dbReference type="Proteomes" id="UP000005726"/>
    </source>
</evidence>
<proteinExistence type="predicted"/>
<evidence type="ECO:0000313" key="1">
    <source>
        <dbReference type="EMBL" id="EFL92016.1"/>
    </source>
</evidence>
<keyword evidence="2" id="KW-1185">Reference proteome</keyword>
<dbReference type="EMBL" id="GL379591">
    <property type="protein sequence ID" value="EFL92016.1"/>
    <property type="molecule type" value="Genomic_DNA"/>
</dbReference>
<organism evidence="1 2">
    <name type="scientific">Candidatus Regiella insecticola LSR1</name>
    <dbReference type="NCBI Taxonomy" id="663321"/>
    <lineage>
        <taxon>Bacteria</taxon>
        <taxon>Pseudomonadati</taxon>
        <taxon>Pseudomonadota</taxon>
        <taxon>Gammaproteobacteria</taxon>
        <taxon>Enterobacterales</taxon>
        <taxon>Enterobacteriaceae</taxon>
        <taxon>aphid secondary symbionts</taxon>
        <taxon>Candidatus Regiella</taxon>
    </lineage>
</organism>
<dbReference type="HOGENOM" id="CLU_2435410_0_0_6"/>
<sequence length="90" mass="9751">MIWQSKLDYDSYEIGKPAQFVEQQADAIMQKLFTSLLNAPATSPQNAVPSVSPVTSLGLQITDQLTSELAIFYQQVTTPIAPAIDALPSP</sequence>
<dbReference type="RefSeq" id="WP_006704748.1">
    <property type="nucleotide sequence ID" value="NZ_CAWLGB010000003.1"/>
</dbReference>
<dbReference type="Proteomes" id="UP000005726">
    <property type="component" value="Unassembled WGS sequence"/>
</dbReference>
<name>E0WSP7_9ENTR</name>
<gene>
    <name evidence="1" type="ORF">REG_0982</name>
</gene>
<dbReference type="STRING" id="663321.REG_0982"/>
<reference evidence="1" key="1">
    <citation type="journal article" date="2009" name="Environ. Microbiol.">
        <title>Dynamics of genome evolution in facultative symbionts of aphids.</title>
        <authorList>
            <person name="Degnan P.H."/>
            <person name="Leonardo T.E."/>
            <person name="Cass B.N."/>
            <person name="Hurwitz B."/>
            <person name="Stern D."/>
            <person name="Gibbs R.A."/>
            <person name="Richards S."/>
            <person name="Moran N.A."/>
        </authorList>
    </citation>
    <scope>NUCLEOTIDE SEQUENCE [LARGE SCALE GENOMIC DNA]</scope>
    <source>
        <strain evidence="1">LSR1</strain>
    </source>
</reference>
<accession>E0WSP7</accession>
<dbReference type="AlphaFoldDB" id="E0WSP7"/>
<protein>
    <submittedName>
        <fullName evidence="1">Uncharacterized protein</fullName>
    </submittedName>
</protein>